<evidence type="ECO:0000313" key="2">
    <source>
        <dbReference type="EMBL" id="SHL11274.1"/>
    </source>
</evidence>
<feature type="signal peptide" evidence="1">
    <location>
        <begin position="1"/>
        <end position="24"/>
    </location>
</feature>
<dbReference type="RefSeq" id="WP_073305932.1">
    <property type="nucleotide sequence ID" value="NZ_FRAW01000036.1"/>
</dbReference>
<evidence type="ECO:0008006" key="4">
    <source>
        <dbReference type="Google" id="ProtNLM"/>
    </source>
</evidence>
<accession>A0A1M6XZ72</accession>
<gene>
    <name evidence="2" type="ORF">SAMN05720469_1366</name>
</gene>
<reference evidence="3" key="1">
    <citation type="submission" date="2016-11" db="EMBL/GenBank/DDBJ databases">
        <authorList>
            <person name="Varghese N."/>
            <person name="Submissions S."/>
        </authorList>
    </citation>
    <scope>NUCLEOTIDE SEQUENCE [LARGE SCALE GENOMIC DNA]</scope>
    <source>
        <strain evidence="3">UWOS</strain>
    </source>
</reference>
<evidence type="ECO:0000256" key="1">
    <source>
        <dbReference type="SAM" id="SignalP"/>
    </source>
</evidence>
<dbReference type="AlphaFoldDB" id="A0A1M6XZ72"/>
<feature type="chain" id="PRO_5009922651" description="YARHG domain-containing protein" evidence="1">
    <location>
        <begin position="25"/>
        <end position="288"/>
    </location>
</feature>
<keyword evidence="1" id="KW-0732">Signal</keyword>
<protein>
    <recommendedName>
        <fullName evidence="4">YARHG domain-containing protein</fullName>
    </recommendedName>
</protein>
<name>A0A1M6XZ72_9BACT</name>
<organism evidence="2 3">
    <name type="scientific">Fibrobacter intestinalis</name>
    <dbReference type="NCBI Taxonomy" id="28122"/>
    <lineage>
        <taxon>Bacteria</taxon>
        <taxon>Pseudomonadati</taxon>
        <taxon>Fibrobacterota</taxon>
        <taxon>Fibrobacteria</taxon>
        <taxon>Fibrobacterales</taxon>
        <taxon>Fibrobacteraceae</taxon>
        <taxon>Fibrobacter</taxon>
    </lineage>
</organism>
<dbReference type="EMBL" id="FRAW01000036">
    <property type="protein sequence ID" value="SHL11274.1"/>
    <property type="molecule type" value="Genomic_DNA"/>
</dbReference>
<proteinExistence type="predicted"/>
<evidence type="ECO:0000313" key="3">
    <source>
        <dbReference type="Proteomes" id="UP000184275"/>
    </source>
</evidence>
<keyword evidence="3" id="KW-1185">Reference proteome</keyword>
<sequence length="288" mass="33647">MNHLFQCSIFLFALFALSANSLFAIDLENCKDCVINIALEDYPDKEDIQDSNFKQHYSMPCFDILEYKGYNWALIVTVTYALDNFFFEKKSHRLSGLAGRYKLQDSTLYLTGLDICFDSQDDGFYPDGKFHTKVPLDLLFPGAKDSIVASFVTGYMKYSCLNCQTNGDSTNYMNMEITFERGKISHKAFVSNSPINPITKKYFPLCGGSFNGKFWYLDNKKEYDLLQEDFFRLEKKWDHFYKYPLDTIQFKDLIDSLSPYYQKHRRNYLDSLAKEKEKQSSEKKKDGQ</sequence>
<dbReference type="Proteomes" id="UP000184275">
    <property type="component" value="Unassembled WGS sequence"/>
</dbReference>